<dbReference type="InterPro" id="IPR009057">
    <property type="entry name" value="Homeodomain-like_sf"/>
</dbReference>
<keyword evidence="2" id="KW-0238">DNA-binding</keyword>
<dbReference type="SUPFAM" id="SSF46689">
    <property type="entry name" value="Homeodomain-like"/>
    <property type="match status" value="1"/>
</dbReference>
<dbReference type="Pfam" id="PF12833">
    <property type="entry name" value="HTH_18"/>
    <property type="match status" value="1"/>
</dbReference>
<dbReference type="Proteomes" id="UP001243844">
    <property type="component" value="Unassembled WGS sequence"/>
</dbReference>
<reference evidence="5" key="1">
    <citation type="submission" date="2023-08" db="EMBL/GenBank/DDBJ databases">
        <title>Emergence of clinically-relevant ST2 carbapenem-resistant Acinetobacter baumannii strains in hospital sewages in Zhejiang, East of China.</title>
        <authorList>
            <person name="Kaichao C."/>
            <person name="Zhang R."/>
        </authorList>
    </citation>
    <scope>NUCLEOTIDE SEQUENCE</scope>
    <source>
        <strain evidence="5">M-RB-37</strain>
    </source>
</reference>
<dbReference type="PROSITE" id="PS01124">
    <property type="entry name" value="HTH_ARAC_FAMILY_2"/>
    <property type="match status" value="1"/>
</dbReference>
<keyword evidence="3" id="KW-0804">Transcription</keyword>
<feature type="domain" description="HTH araC/xylS-type" evidence="4">
    <location>
        <begin position="240"/>
        <end position="338"/>
    </location>
</feature>
<protein>
    <submittedName>
        <fullName evidence="5">AraC family transcriptional regulator ligand-binding domain-containing protein</fullName>
    </submittedName>
</protein>
<dbReference type="PANTHER" id="PTHR47894">
    <property type="entry name" value="HTH-TYPE TRANSCRIPTIONAL REGULATOR GADX"/>
    <property type="match status" value="1"/>
</dbReference>
<dbReference type="InterPro" id="IPR032687">
    <property type="entry name" value="AraC-type_N"/>
</dbReference>
<evidence type="ECO:0000256" key="2">
    <source>
        <dbReference type="ARBA" id="ARBA00023125"/>
    </source>
</evidence>
<dbReference type="AlphaFoldDB" id="A0AAW8J4C5"/>
<evidence type="ECO:0000256" key="3">
    <source>
        <dbReference type="ARBA" id="ARBA00023163"/>
    </source>
</evidence>
<name>A0AAW8J4C5_9GAMM</name>
<dbReference type="RefSeq" id="WP_308981043.1">
    <property type="nucleotide sequence ID" value="NZ_JAVIDL010000005.1"/>
</dbReference>
<accession>A0AAW8J4C5</accession>
<sequence>MKSSMVYQGVGNGLVNIVNKFCQQQNIISPIHKNYALNERIPLQEWFRILNYLNKKYRKNDLAIQLGKLSEPETMGLVSYLALYCENVREVFQVYTHYQKVWYDVVSFEMWESKKHFILHWNNPAYLEAGLYMKEMRIALMINLYIFMKFFSNLVCEESFKIEKIELRLENVSVAETQLYNKHFSCPVVFNAESNRVYFRPKILDLKITSPNKDHYLRNLLTHSADVQLEKYAEDISFKELIYRNIIAAIKENRTDIHYVAEKVGLKPRVIQNRLKQHNSSYSEQLVEVRKMLAFRYLENDRLSIGEISELLGYQEQASFHHTFKGWTGKSPRKWRLERRAA</sequence>
<evidence type="ECO:0000313" key="5">
    <source>
        <dbReference type="EMBL" id="MDQ8934902.1"/>
    </source>
</evidence>
<proteinExistence type="predicted"/>
<keyword evidence="1" id="KW-0805">Transcription regulation</keyword>
<evidence type="ECO:0000256" key="1">
    <source>
        <dbReference type="ARBA" id="ARBA00023015"/>
    </source>
</evidence>
<dbReference type="GO" id="GO:0000976">
    <property type="term" value="F:transcription cis-regulatory region binding"/>
    <property type="evidence" value="ECO:0007669"/>
    <property type="project" value="TreeGrafter"/>
</dbReference>
<dbReference type="Gene3D" id="1.10.10.60">
    <property type="entry name" value="Homeodomain-like"/>
    <property type="match status" value="1"/>
</dbReference>
<comment type="caution">
    <text evidence="5">The sequence shown here is derived from an EMBL/GenBank/DDBJ whole genome shotgun (WGS) entry which is preliminary data.</text>
</comment>
<evidence type="ECO:0000313" key="6">
    <source>
        <dbReference type="Proteomes" id="UP001243844"/>
    </source>
</evidence>
<dbReference type="PANTHER" id="PTHR47894:SF1">
    <property type="entry name" value="HTH-TYPE TRANSCRIPTIONAL REGULATOR VQSM"/>
    <property type="match status" value="1"/>
</dbReference>
<dbReference type="GO" id="GO:0005829">
    <property type="term" value="C:cytosol"/>
    <property type="evidence" value="ECO:0007669"/>
    <property type="project" value="TreeGrafter"/>
</dbReference>
<dbReference type="InterPro" id="IPR018060">
    <property type="entry name" value="HTH_AraC"/>
</dbReference>
<evidence type="ECO:0000259" key="4">
    <source>
        <dbReference type="PROSITE" id="PS01124"/>
    </source>
</evidence>
<dbReference type="GO" id="GO:0003700">
    <property type="term" value="F:DNA-binding transcription factor activity"/>
    <property type="evidence" value="ECO:0007669"/>
    <property type="project" value="InterPro"/>
</dbReference>
<dbReference type="Pfam" id="PF12625">
    <property type="entry name" value="Arabinose_bd"/>
    <property type="match status" value="1"/>
</dbReference>
<organism evidence="5 6">
    <name type="scientific">Acinetobacter rudis</name>
    <dbReference type="NCBI Taxonomy" id="632955"/>
    <lineage>
        <taxon>Bacteria</taxon>
        <taxon>Pseudomonadati</taxon>
        <taxon>Pseudomonadota</taxon>
        <taxon>Gammaproteobacteria</taxon>
        <taxon>Moraxellales</taxon>
        <taxon>Moraxellaceae</taxon>
        <taxon>Acinetobacter</taxon>
    </lineage>
</organism>
<dbReference type="SMART" id="SM00342">
    <property type="entry name" value="HTH_ARAC"/>
    <property type="match status" value="1"/>
</dbReference>
<dbReference type="EMBL" id="JAVIDL010000005">
    <property type="protein sequence ID" value="MDQ8934902.1"/>
    <property type="molecule type" value="Genomic_DNA"/>
</dbReference>
<gene>
    <name evidence="5" type="ORF">RFH47_04035</name>
</gene>